<protein>
    <recommendedName>
        <fullName evidence="4">DUF1648 domain-containing protein</fullName>
    </recommendedName>
</protein>
<keyword evidence="1" id="KW-0812">Transmembrane</keyword>
<organism evidence="2 3">
    <name type="scientific">Arthrobacter silviterrae</name>
    <dbReference type="NCBI Taxonomy" id="2026658"/>
    <lineage>
        <taxon>Bacteria</taxon>
        <taxon>Bacillati</taxon>
        <taxon>Actinomycetota</taxon>
        <taxon>Actinomycetes</taxon>
        <taxon>Micrococcales</taxon>
        <taxon>Micrococcaceae</taxon>
        <taxon>Arthrobacter</taxon>
    </lineage>
</organism>
<feature type="transmembrane region" description="Helical" evidence="1">
    <location>
        <begin position="14"/>
        <end position="39"/>
    </location>
</feature>
<reference evidence="2 3" key="1">
    <citation type="submission" date="2020-02" db="EMBL/GenBank/DDBJ databases">
        <title>Genome sequence of the type strain DSM 27180 of Arthrobacter silviterrae.</title>
        <authorList>
            <person name="Gao J."/>
            <person name="Sun J."/>
        </authorList>
    </citation>
    <scope>NUCLEOTIDE SEQUENCE [LARGE SCALE GENOMIC DNA]</scope>
    <source>
        <strain evidence="2 3">DSM 27180</strain>
    </source>
</reference>
<sequence>MSGRIVDHRAARRAALIATIWVPLAIVVAAEIVIVGVGATGSPQLITHWGAGSDRTGPWWTYAILVAAIGFPVIAFIGFFMVRATRMAGMNAWMPAIAMGITVFHAIGMGVGSVVLNASPLAPALPLAGGAILAAAAGLLTWWLLPREALTAESAQAVDALPVRSSEVAGWTGRVELPAWFMALIAAAAAVLIVLGVSLLLTVGPRLWPIFLSPLLLLLVLLDTAHVVVTAGPHGFIVRSAIGWPRLHIPPASLAKAAVVAVDPLADFGGWGFRWVIGPSRKGRWGFVTRRGPGLEVFRRDGRSIVVTVDDPGTAAAVLESYATK</sequence>
<dbReference type="RefSeq" id="WP_165180096.1">
    <property type="nucleotide sequence ID" value="NZ_JAAKZI010000001.1"/>
</dbReference>
<feature type="transmembrane region" description="Helical" evidence="1">
    <location>
        <begin position="59"/>
        <end position="82"/>
    </location>
</feature>
<evidence type="ECO:0008006" key="4">
    <source>
        <dbReference type="Google" id="ProtNLM"/>
    </source>
</evidence>
<feature type="transmembrane region" description="Helical" evidence="1">
    <location>
        <begin position="207"/>
        <end position="229"/>
    </location>
</feature>
<feature type="transmembrane region" description="Helical" evidence="1">
    <location>
        <begin position="94"/>
        <end position="118"/>
    </location>
</feature>
<feature type="transmembrane region" description="Helical" evidence="1">
    <location>
        <begin position="179"/>
        <end position="201"/>
    </location>
</feature>
<evidence type="ECO:0000313" key="2">
    <source>
        <dbReference type="EMBL" id="NGN82012.1"/>
    </source>
</evidence>
<name>A0ABX0D547_9MICC</name>
<evidence type="ECO:0000256" key="1">
    <source>
        <dbReference type="SAM" id="Phobius"/>
    </source>
</evidence>
<gene>
    <name evidence="2" type="ORF">G6N77_00840</name>
</gene>
<keyword evidence="3" id="KW-1185">Reference proteome</keyword>
<keyword evidence="1" id="KW-1133">Transmembrane helix</keyword>
<accession>A0ABX0D547</accession>
<feature type="transmembrane region" description="Helical" evidence="1">
    <location>
        <begin position="124"/>
        <end position="145"/>
    </location>
</feature>
<comment type="caution">
    <text evidence="2">The sequence shown here is derived from an EMBL/GenBank/DDBJ whole genome shotgun (WGS) entry which is preliminary data.</text>
</comment>
<evidence type="ECO:0000313" key="3">
    <source>
        <dbReference type="Proteomes" id="UP000479226"/>
    </source>
</evidence>
<proteinExistence type="predicted"/>
<dbReference type="Proteomes" id="UP000479226">
    <property type="component" value="Unassembled WGS sequence"/>
</dbReference>
<keyword evidence="1" id="KW-0472">Membrane</keyword>
<dbReference type="EMBL" id="JAAKZI010000001">
    <property type="protein sequence ID" value="NGN82012.1"/>
    <property type="molecule type" value="Genomic_DNA"/>
</dbReference>